<dbReference type="OrthoDB" id="341259at2759"/>
<evidence type="ECO:0000256" key="2">
    <source>
        <dbReference type="ARBA" id="ARBA00022737"/>
    </source>
</evidence>
<comment type="similarity">
    <text evidence="1">Belongs to the glycosyl hydrolase 5 (cellulase A) family.</text>
</comment>
<dbReference type="AlphaFoldDB" id="G0S3D5"/>
<evidence type="ECO:0000256" key="1">
    <source>
        <dbReference type="ARBA" id="ARBA00005641"/>
    </source>
</evidence>
<dbReference type="PROSITE" id="PS50088">
    <property type="entry name" value="ANK_REPEAT"/>
    <property type="match status" value="4"/>
</dbReference>
<dbReference type="PROSITE" id="PS50297">
    <property type="entry name" value="ANK_REP_REGION"/>
    <property type="match status" value="4"/>
</dbReference>
<evidence type="ECO:0000313" key="10">
    <source>
        <dbReference type="EMBL" id="EGS22518.1"/>
    </source>
</evidence>
<accession>G0S3D5</accession>
<dbReference type="InterPro" id="IPR017853">
    <property type="entry name" value="GH"/>
</dbReference>
<evidence type="ECO:0000256" key="8">
    <source>
        <dbReference type="SAM" id="SignalP"/>
    </source>
</evidence>
<dbReference type="Gene3D" id="1.25.40.20">
    <property type="entry name" value="Ankyrin repeat-containing domain"/>
    <property type="match status" value="5"/>
</dbReference>
<dbReference type="GO" id="GO:0004553">
    <property type="term" value="F:hydrolase activity, hydrolyzing O-glycosyl compounds"/>
    <property type="evidence" value="ECO:0007669"/>
    <property type="project" value="InterPro"/>
</dbReference>
<dbReference type="SUPFAM" id="SSF48403">
    <property type="entry name" value="Ankyrin repeat"/>
    <property type="match status" value="2"/>
</dbReference>
<feature type="signal peptide" evidence="8">
    <location>
        <begin position="1"/>
        <end position="18"/>
    </location>
</feature>
<dbReference type="InterPro" id="IPR036770">
    <property type="entry name" value="Ankyrin_rpt-contain_sf"/>
</dbReference>
<feature type="repeat" description="ANK" evidence="6">
    <location>
        <begin position="707"/>
        <end position="739"/>
    </location>
</feature>
<dbReference type="GO" id="GO:0000272">
    <property type="term" value="P:polysaccharide catabolic process"/>
    <property type="evidence" value="ECO:0007669"/>
    <property type="project" value="InterPro"/>
</dbReference>
<dbReference type="InterPro" id="IPR002110">
    <property type="entry name" value="Ankyrin_rpt"/>
</dbReference>
<dbReference type="OMA" id="GEACYLG"/>
<evidence type="ECO:0000256" key="4">
    <source>
        <dbReference type="ARBA" id="ARBA00023043"/>
    </source>
</evidence>
<gene>
    <name evidence="10" type="ORF">CTHT_0020620</name>
</gene>
<proteinExistence type="inferred from homology"/>
<dbReference type="EMBL" id="GL988040">
    <property type="protein sequence ID" value="EGS22518.1"/>
    <property type="molecule type" value="Genomic_DNA"/>
</dbReference>
<dbReference type="PANTHER" id="PTHR24198:SF165">
    <property type="entry name" value="ANKYRIN REPEAT-CONTAINING PROTEIN-RELATED"/>
    <property type="match status" value="1"/>
</dbReference>
<name>G0S3D5_CHATD</name>
<keyword evidence="2" id="KW-0677">Repeat</keyword>
<dbReference type="KEGG" id="cthr:CTHT_0020620"/>
<evidence type="ECO:0000313" key="11">
    <source>
        <dbReference type="Proteomes" id="UP000008066"/>
    </source>
</evidence>
<dbReference type="Pfam" id="PF00150">
    <property type="entry name" value="Cellulase"/>
    <property type="match status" value="1"/>
</dbReference>
<dbReference type="PANTHER" id="PTHR24198">
    <property type="entry name" value="ANKYRIN REPEAT AND PROTEIN KINASE DOMAIN-CONTAINING PROTEIN"/>
    <property type="match status" value="1"/>
</dbReference>
<evidence type="ECO:0000256" key="5">
    <source>
        <dbReference type="ARBA" id="ARBA00023295"/>
    </source>
</evidence>
<sequence length="1266" mass="140342">MKFFNLLIGVAAAESALAAPAGGVLIPTRTQRRTPKSQFVGIDETGAEFGKDTLPGRLSSAGGIPFMMEGLVPNRSTGPVDNAYAPGLIDVCGALFVGMLEREETHNLLIVNHVTSKGAYAVLDSHNFGKKIPNCSPTMTKVTFYENNEYCDMDNQLVLRLSQAAIGRYPRRGSYFTANICRGQFTDRRLGLGTHTLASSPGVSLTIGIQVASGNALILLNLINPAAPDDSKIIYEMHQYLDIGGSGTSENCVSSTIDKQRLREAAAWLKANNRRASWAKRLAAPTPSLPGALKKALAVGADPNHEFCLSSIFIDIWEAAMKVYKTNVLWEKSNPAFWPALGLHLEENLVREYKQQARALTPTHTTFDVFAPTHPRGEGPFGEDDDDDEVRSYEKFYPGYGDSGECTRRFTALHIAAREGHSDIITLLLDHGADIESLSTNFCDCITSDGFMNDLGPDPWDTTLYEIQRWSPLHVAICSGHTEAAKLLVSRGAKAVYEPEPASDPSLPRPSKRKSPFAKAAALGQVDVLQRVLDTHPGFNVDQTDAAGLSALYYACYHRQWDTTVPFLLQHGANINHPVRVRWGRSTLLTNILGEACYLGQFRTALKLLDLGADPSVGIRVLDDRNDESQDPMDAEPDPGSGTYVPLPHLCCIRYLDLHRSPRSWGLPPPHYILSVEDSYRQQVIEKLLAAGLSLDTFWTWAPAHGYNHSPLTLAVQHLNDAAVKTLINAGAEVNACNSQGRNALMVAVAEVPSESVLRDPDHRRLSDSYWNLVPFQEWGLPFDHDYPNRPHIVSLLLEAGTPVNQQDLDGNTALHLLFDGYRDQSRPWMPLKSAKQILRLLLSKGADPFIRNNSGETPFQIAVRRECHYALDILARQSRIDPGDRLSMPEIVAMFRNAQPSNLRSSDFQEDDEYTDDLGQGYREDENEDGMYSSSDPDDERDSYTGMPSYTTMQVRKLQERSRQIFTFLLDVFSSKSLLSYPEFVDLCINDGKPQSPLLDLAVQQLYQGSLSHADLLTESKISLLLKAIVTKRWETAHVILDGFADHEKRTLVSTTQEELPLIRAIEAKAPASFAKRLLEAGFNAHQLLELPSSKGKFTTPLGEAIKSSNFGVVEAMLRLQPLPQPPLPEGTPHYLHWAVTAVLNNAYYNGVGSWEKPKRSARKQSRNILRALLAAGADTTQLNASGQTPFCYFVLSLTRQPSIVMDTYDLFKPLARGVDLHLKDALGYSALEYMEQLLSAKSALKQWVKILELEDGTKKIHWLK</sequence>
<reference evidence="10 11" key="1">
    <citation type="journal article" date="2011" name="Cell">
        <title>Insight into structure and assembly of the nuclear pore complex by utilizing the genome of a eukaryotic thermophile.</title>
        <authorList>
            <person name="Amlacher S."/>
            <person name="Sarges P."/>
            <person name="Flemming D."/>
            <person name="van Noort V."/>
            <person name="Kunze R."/>
            <person name="Devos D.P."/>
            <person name="Arumugam M."/>
            <person name="Bork P."/>
            <person name="Hurt E."/>
        </authorList>
    </citation>
    <scope>NUCLEOTIDE SEQUENCE [LARGE SCALE GENOMIC DNA]</scope>
    <source>
        <strain evidence="11">DSM 1495 / CBS 144.50 / IMI 039719</strain>
    </source>
</reference>
<dbReference type="Proteomes" id="UP000008066">
    <property type="component" value="Unassembled WGS sequence"/>
</dbReference>
<feature type="region of interest" description="Disordered" evidence="7">
    <location>
        <begin position="368"/>
        <end position="388"/>
    </location>
</feature>
<keyword evidence="4 6" id="KW-0040">ANK repeat</keyword>
<dbReference type="SUPFAM" id="SSF51445">
    <property type="entry name" value="(Trans)glycosidases"/>
    <property type="match status" value="1"/>
</dbReference>
<keyword evidence="3" id="KW-0378">Hydrolase</keyword>
<evidence type="ECO:0000256" key="6">
    <source>
        <dbReference type="PROSITE-ProRule" id="PRU00023"/>
    </source>
</evidence>
<feature type="chain" id="PRO_5003408797" description="Glycoside hydrolase family 5 domain-containing protein" evidence="8">
    <location>
        <begin position="19"/>
        <end position="1266"/>
    </location>
</feature>
<dbReference type="InterPro" id="IPR001547">
    <property type="entry name" value="Glyco_hydro_5"/>
</dbReference>
<dbReference type="RefSeq" id="XP_006692537.1">
    <property type="nucleotide sequence ID" value="XM_006692474.1"/>
</dbReference>
<dbReference type="Pfam" id="PF00023">
    <property type="entry name" value="Ank"/>
    <property type="match status" value="1"/>
</dbReference>
<dbReference type="SMART" id="SM00248">
    <property type="entry name" value="ANK"/>
    <property type="match status" value="11"/>
</dbReference>
<feature type="repeat" description="ANK" evidence="6">
    <location>
        <begin position="547"/>
        <end position="580"/>
    </location>
</feature>
<dbReference type="GeneID" id="18256100"/>
<dbReference type="Pfam" id="PF12796">
    <property type="entry name" value="Ank_2"/>
    <property type="match status" value="1"/>
</dbReference>
<feature type="domain" description="Glycoside hydrolase family 5" evidence="9">
    <location>
        <begin position="227"/>
        <end position="275"/>
    </location>
</feature>
<feature type="repeat" description="ANK" evidence="6">
    <location>
        <begin position="408"/>
        <end position="440"/>
    </location>
</feature>
<dbReference type="eggNOG" id="KOG4177">
    <property type="taxonomic scope" value="Eukaryota"/>
</dbReference>
<feature type="region of interest" description="Disordered" evidence="7">
    <location>
        <begin position="903"/>
        <end position="948"/>
    </location>
</feature>
<feature type="repeat" description="ANK" evidence="6">
    <location>
        <begin position="468"/>
        <end position="500"/>
    </location>
</feature>
<keyword evidence="8" id="KW-0732">Signal</keyword>
<evidence type="ECO:0000256" key="7">
    <source>
        <dbReference type="SAM" id="MobiDB-lite"/>
    </source>
</evidence>
<evidence type="ECO:0000259" key="9">
    <source>
        <dbReference type="Pfam" id="PF00150"/>
    </source>
</evidence>
<organism evidence="11">
    <name type="scientific">Chaetomium thermophilum (strain DSM 1495 / CBS 144.50 / IMI 039719)</name>
    <name type="common">Thermochaetoides thermophila</name>
    <dbReference type="NCBI Taxonomy" id="759272"/>
    <lineage>
        <taxon>Eukaryota</taxon>
        <taxon>Fungi</taxon>
        <taxon>Dikarya</taxon>
        <taxon>Ascomycota</taxon>
        <taxon>Pezizomycotina</taxon>
        <taxon>Sordariomycetes</taxon>
        <taxon>Sordariomycetidae</taxon>
        <taxon>Sordariales</taxon>
        <taxon>Chaetomiaceae</taxon>
        <taxon>Thermochaetoides</taxon>
    </lineage>
</organism>
<keyword evidence="11" id="KW-1185">Reference proteome</keyword>
<keyword evidence="5" id="KW-0326">Glycosidase</keyword>
<dbReference type="Gene3D" id="3.20.20.80">
    <property type="entry name" value="Glycosidases"/>
    <property type="match status" value="1"/>
</dbReference>
<dbReference type="HOGENOM" id="CLU_263822_0_0_1"/>
<protein>
    <recommendedName>
        <fullName evidence="9">Glycoside hydrolase family 5 domain-containing protein</fullName>
    </recommendedName>
</protein>
<evidence type="ECO:0000256" key="3">
    <source>
        <dbReference type="ARBA" id="ARBA00022801"/>
    </source>
</evidence>